<feature type="chain" id="PRO_5019537492" evidence="1">
    <location>
        <begin position="21"/>
        <end position="41"/>
    </location>
</feature>
<accession>A0A452GQZ2</accession>
<dbReference type="Ensembl" id="ENSGAGT00000004812.1">
    <property type="protein sequence ID" value="ENSGAGP00000004119.1"/>
    <property type="gene ID" value="ENSGAGG00000003390.1"/>
</dbReference>
<keyword evidence="1" id="KW-0732">Signal</keyword>
<sequence length="41" mass="4478">MKLLGLAVFALLWACSEKGARLLVSKSLVNRYAVEGKDLTL</sequence>
<feature type="signal peptide" evidence="1">
    <location>
        <begin position="1"/>
        <end position="20"/>
    </location>
</feature>
<protein>
    <submittedName>
        <fullName evidence="2">Uncharacterized protein</fullName>
    </submittedName>
</protein>
<dbReference type="STRING" id="38772.ENSGAGP00000004119"/>
<reference evidence="3" key="1">
    <citation type="journal article" date="2017" name="PLoS ONE">
        <title>The Agassiz's desert tortoise genome provides a resource for the conservation of a threatened species.</title>
        <authorList>
            <person name="Tollis M."/>
            <person name="DeNardo D.F."/>
            <person name="Cornelius J.A."/>
            <person name="Dolby G.A."/>
            <person name="Edwards T."/>
            <person name="Henen B.T."/>
            <person name="Karl A.E."/>
            <person name="Murphy R.W."/>
            <person name="Kusumi K."/>
        </authorList>
    </citation>
    <scope>NUCLEOTIDE SEQUENCE [LARGE SCALE GENOMIC DNA]</scope>
</reference>
<evidence type="ECO:0000256" key="1">
    <source>
        <dbReference type="SAM" id="SignalP"/>
    </source>
</evidence>
<keyword evidence="3" id="KW-1185">Reference proteome</keyword>
<proteinExistence type="predicted"/>
<evidence type="ECO:0000313" key="3">
    <source>
        <dbReference type="Proteomes" id="UP000291020"/>
    </source>
</evidence>
<organism evidence="2 3">
    <name type="scientific">Gopherus agassizii</name>
    <name type="common">Agassiz's desert tortoise</name>
    <dbReference type="NCBI Taxonomy" id="38772"/>
    <lineage>
        <taxon>Eukaryota</taxon>
        <taxon>Metazoa</taxon>
        <taxon>Chordata</taxon>
        <taxon>Craniata</taxon>
        <taxon>Vertebrata</taxon>
        <taxon>Euteleostomi</taxon>
        <taxon>Archelosauria</taxon>
        <taxon>Testudinata</taxon>
        <taxon>Testudines</taxon>
        <taxon>Cryptodira</taxon>
        <taxon>Durocryptodira</taxon>
        <taxon>Testudinoidea</taxon>
        <taxon>Testudinidae</taxon>
        <taxon>Gopherus</taxon>
    </lineage>
</organism>
<dbReference type="Pfam" id="PF05753">
    <property type="entry name" value="TRAP_beta"/>
    <property type="match status" value="1"/>
</dbReference>
<reference evidence="2" key="3">
    <citation type="submission" date="2025-09" db="UniProtKB">
        <authorList>
            <consortium name="Ensembl"/>
        </authorList>
    </citation>
    <scope>IDENTIFICATION</scope>
</reference>
<reference evidence="2" key="2">
    <citation type="submission" date="2025-08" db="UniProtKB">
        <authorList>
            <consortium name="Ensembl"/>
        </authorList>
    </citation>
    <scope>IDENTIFICATION</scope>
</reference>
<name>A0A452GQZ2_9SAUR</name>
<dbReference type="AlphaFoldDB" id="A0A452GQZ2"/>
<evidence type="ECO:0000313" key="2">
    <source>
        <dbReference type="Ensembl" id="ENSGAGP00000004119.1"/>
    </source>
</evidence>
<dbReference type="Proteomes" id="UP000291020">
    <property type="component" value="Unassembled WGS sequence"/>
</dbReference>